<organism evidence="2 3">
    <name type="scientific">Streptomyces microflavus</name>
    <name type="common">Streptomyces lipmanii</name>
    <dbReference type="NCBI Taxonomy" id="1919"/>
    <lineage>
        <taxon>Bacteria</taxon>
        <taxon>Bacillati</taxon>
        <taxon>Actinomycetota</taxon>
        <taxon>Actinomycetes</taxon>
        <taxon>Kitasatosporales</taxon>
        <taxon>Streptomycetaceae</taxon>
        <taxon>Streptomyces</taxon>
    </lineage>
</organism>
<proteinExistence type="predicted"/>
<dbReference type="EMBL" id="BLWD01000001">
    <property type="protein sequence ID" value="GFN01914.1"/>
    <property type="molecule type" value="Genomic_DNA"/>
</dbReference>
<feature type="region of interest" description="Disordered" evidence="1">
    <location>
        <begin position="1"/>
        <end position="21"/>
    </location>
</feature>
<feature type="region of interest" description="Disordered" evidence="1">
    <location>
        <begin position="177"/>
        <end position="207"/>
    </location>
</feature>
<name>A0A7J0CJ31_STRMI</name>
<feature type="compositionally biased region" description="Polar residues" evidence="1">
    <location>
        <begin position="183"/>
        <end position="193"/>
    </location>
</feature>
<dbReference type="AlphaFoldDB" id="A0A7J0CJ31"/>
<reference evidence="2 3" key="1">
    <citation type="submission" date="2020-05" db="EMBL/GenBank/DDBJ databases">
        <title>Whole genome shotgun sequence of Streptomyces microflavus NBRC 13062.</title>
        <authorList>
            <person name="Komaki H."/>
            <person name="Tamura T."/>
        </authorList>
    </citation>
    <scope>NUCLEOTIDE SEQUENCE [LARGE SCALE GENOMIC DNA]</scope>
    <source>
        <strain evidence="2 3">NBRC 13062</strain>
    </source>
</reference>
<comment type="caution">
    <text evidence="2">The sequence shown here is derived from an EMBL/GenBank/DDBJ whole genome shotgun (WGS) entry which is preliminary data.</text>
</comment>
<gene>
    <name evidence="2" type="ORF">Smic_04700</name>
</gene>
<evidence type="ECO:0000256" key="1">
    <source>
        <dbReference type="SAM" id="MobiDB-lite"/>
    </source>
</evidence>
<sequence>MNADLAEHAEGGRRVNGLHGNDDRFAEDEHQRFACYLQELAVVRAEDEAEAVTRILRDSDTAMAQSVIVRHLDRRASQLLTDEEFVPWAREMAEINVEREFLVRRLREWTLLRSIAVGEPWGSEEVGSGSDWFQRKAVETLPHPLFSPCSPRPGERDVSAVTPVAGCVNDITETDVIHRSSRPAATSTHSATGSPRKPHRGCRQENEMTDGLRWIYEAYPSATAGTGVPAA</sequence>
<protein>
    <submittedName>
        <fullName evidence="2">Uncharacterized protein</fullName>
    </submittedName>
</protein>
<accession>A0A7J0CJ31</accession>
<evidence type="ECO:0000313" key="3">
    <source>
        <dbReference type="Proteomes" id="UP000498740"/>
    </source>
</evidence>
<dbReference type="Proteomes" id="UP000498740">
    <property type="component" value="Unassembled WGS sequence"/>
</dbReference>
<evidence type="ECO:0000313" key="2">
    <source>
        <dbReference type="EMBL" id="GFN01914.1"/>
    </source>
</evidence>
<feature type="compositionally biased region" description="Basic and acidic residues" evidence="1">
    <location>
        <begin position="1"/>
        <end position="13"/>
    </location>
</feature>